<dbReference type="SUPFAM" id="SSF50978">
    <property type="entry name" value="WD40 repeat-like"/>
    <property type="match status" value="1"/>
</dbReference>
<dbReference type="GO" id="GO:0006888">
    <property type="term" value="P:endoplasmic reticulum to Golgi vesicle-mediated transport"/>
    <property type="evidence" value="ECO:0007669"/>
    <property type="project" value="TreeGrafter"/>
</dbReference>
<evidence type="ECO:0008006" key="15">
    <source>
        <dbReference type="Google" id="ProtNLM"/>
    </source>
</evidence>
<dbReference type="InterPro" id="IPR045260">
    <property type="entry name" value="Sec12-like"/>
</dbReference>
<keyword evidence="14" id="KW-1185">Reference proteome</keyword>
<keyword evidence="3 11" id="KW-0853">WD repeat</keyword>
<dbReference type="OrthoDB" id="2013972at2759"/>
<dbReference type="GO" id="GO:0015031">
    <property type="term" value="P:protein transport"/>
    <property type="evidence" value="ECO:0007669"/>
    <property type="project" value="UniProtKB-KW"/>
</dbReference>
<keyword evidence="10 12" id="KW-0472">Membrane</keyword>
<dbReference type="FunFam" id="2.130.10.10:FF:000612">
    <property type="entry name" value="SEC12-like protein 2"/>
    <property type="match status" value="1"/>
</dbReference>
<evidence type="ECO:0000256" key="4">
    <source>
        <dbReference type="ARBA" id="ARBA00022692"/>
    </source>
</evidence>
<feature type="transmembrane region" description="Helical" evidence="12">
    <location>
        <begin position="364"/>
        <end position="381"/>
    </location>
</feature>
<evidence type="ECO:0000256" key="1">
    <source>
        <dbReference type="ARBA" id="ARBA00004389"/>
    </source>
</evidence>
<dbReference type="InterPro" id="IPR036322">
    <property type="entry name" value="WD40_repeat_dom_sf"/>
</dbReference>
<keyword evidence="2" id="KW-0813">Transport</keyword>
<name>A0A7J7M4N0_9MAGN</name>
<proteinExistence type="predicted"/>
<dbReference type="GO" id="GO:0005085">
    <property type="term" value="F:guanyl-nucleotide exchange factor activity"/>
    <property type="evidence" value="ECO:0007669"/>
    <property type="project" value="InterPro"/>
</dbReference>
<keyword evidence="5" id="KW-0677">Repeat</keyword>
<reference evidence="13 14" key="1">
    <citation type="journal article" date="2020" name="IScience">
        <title>Genome Sequencing of the Endangered Kingdonia uniflora (Circaeasteraceae, Ranunculales) Reveals Potential Mechanisms of Evolutionary Specialization.</title>
        <authorList>
            <person name="Sun Y."/>
            <person name="Deng T."/>
            <person name="Zhang A."/>
            <person name="Moore M.J."/>
            <person name="Landis J.B."/>
            <person name="Lin N."/>
            <person name="Zhang H."/>
            <person name="Zhang X."/>
            <person name="Huang J."/>
            <person name="Zhang X."/>
            <person name="Sun H."/>
            <person name="Wang H."/>
        </authorList>
    </citation>
    <scope>NUCLEOTIDE SEQUENCE [LARGE SCALE GENOMIC DNA]</scope>
    <source>
        <strain evidence="13">TB1705</strain>
        <tissue evidence="13">Leaf</tissue>
    </source>
</reference>
<evidence type="ECO:0000256" key="5">
    <source>
        <dbReference type="ARBA" id="ARBA00022737"/>
    </source>
</evidence>
<evidence type="ECO:0000256" key="6">
    <source>
        <dbReference type="ARBA" id="ARBA00022824"/>
    </source>
</evidence>
<dbReference type="InterPro" id="IPR015943">
    <property type="entry name" value="WD40/YVTN_repeat-like_dom_sf"/>
</dbReference>
<evidence type="ECO:0000256" key="10">
    <source>
        <dbReference type="ARBA" id="ARBA00023136"/>
    </source>
</evidence>
<keyword evidence="6" id="KW-0256">Endoplasmic reticulum</keyword>
<evidence type="ECO:0000256" key="8">
    <source>
        <dbReference type="ARBA" id="ARBA00022927"/>
    </source>
</evidence>
<dbReference type="EMBL" id="JACGCM010001781">
    <property type="protein sequence ID" value="KAF6149823.1"/>
    <property type="molecule type" value="Genomic_DNA"/>
</dbReference>
<comment type="caution">
    <text evidence="13">The sequence shown here is derived from an EMBL/GenBank/DDBJ whole genome shotgun (WGS) entry which is preliminary data.</text>
</comment>
<evidence type="ECO:0000256" key="9">
    <source>
        <dbReference type="ARBA" id="ARBA00022989"/>
    </source>
</evidence>
<dbReference type="Gene3D" id="2.130.10.10">
    <property type="entry name" value="YVTN repeat-like/Quinoprotein amine dehydrogenase"/>
    <property type="match status" value="1"/>
</dbReference>
<dbReference type="GO" id="GO:0005789">
    <property type="term" value="C:endoplasmic reticulum membrane"/>
    <property type="evidence" value="ECO:0007669"/>
    <property type="project" value="UniProtKB-SubCell"/>
</dbReference>
<keyword evidence="8" id="KW-0653">Protein transport</keyword>
<comment type="subcellular location">
    <subcellularLocation>
        <location evidence="1">Endoplasmic reticulum membrane</location>
        <topology evidence="1">Single-pass membrane protein</topology>
    </subcellularLocation>
</comment>
<evidence type="ECO:0000256" key="11">
    <source>
        <dbReference type="PROSITE-ProRule" id="PRU00221"/>
    </source>
</evidence>
<gene>
    <name evidence="13" type="ORF">GIB67_010897</name>
</gene>
<dbReference type="PANTHER" id="PTHR23284:SF0">
    <property type="entry name" value="PROLACTIN REGULATORY ELEMENT-BINDING PROTEIN"/>
    <property type="match status" value="1"/>
</dbReference>
<evidence type="ECO:0000256" key="7">
    <source>
        <dbReference type="ARBA" id="ARBA00022892"/>
    </source>
</evidence>
<dbReference type="GO" id="GO:0003400">
    <property type="term" value="P:regulation of COPII vesicle coating"/>
    <property type="evidence" value="ECO:0007669"/>
    <property type="project" value="TreeGrafter"/>
</dbReference>
<dbReference type="SMART" id="SM00320">
    <property type="entry name" value="WD40"/>
    <property type="match status" value="4"/>
</dbReference>
<organism evidence="13 14">
    <name type="scientific">Kingdonia uniflora</name>
    <dbReference type="NCBI Taxonomy" id="39325"/>
    <lineage>
        <taxon>Eukaryota</taxon>
        <taxon>Viridiplantae</taxon>
        <taxon>Streptophyta</taxon>
        <taxon>Embryophyta</taxon>
        <taxon>Tracheophyta</taxon>
        <taxon>Spermatophyta</taxon>
        <taxon>Magnoliopsida</taxon>
        <taxon>Ranunculales</taxon>
        <taxon>Circaeasteraceae</taxon>
        <taxon>Kingdonia</taxon>
    </lineage>
</organism>
<dbReference type="PROSITE" id="PS50082">
    <property type="entry name" value="WD_REPEATS_2"/>
    <property type="match status" value="1"/>
</dbReference>
<evidence type="ECO:0000256" key="2">
    <source>
        <dbReference type="ARBA" id="ARBA00022448"/>
    </source>
</evidence>
<evidence type="ECO:0000256" key="12">
    <source>
        <dbReference type="SAM" id="Phobius"/>
    </source>
</evidence>
<dbReference type="InterPro" id="IPR001680">
    <property type="entry name" value="WD40_rpt"/>
</dbReference>
<keyword evidence="9 12" id="KW-1133">Transmembrane helix</keyword>
<dbReference type="Pfam" id="PF00400">
    <property type="entry name" value="WD40"/>
    <property type="match status" value="3"/>
</dbReference>
<dbReference type="AlphaFoldDB" id="A0A7J7M4N0"/>
<accession>A0A7J7M4N0</accession>
<evidence type="ECO:0000313" key="14">
    <source>
        <dbReference type="Proteomes" id="UP000541444"/>
    </source>
</evidence>
<keyword evidence="7" id="KW-0931">ER-Golgi transport</keyword>
<dbReference type="PANTHER" id="PTHR23284">
    <property type="entry name" value="PROLACTIN REGULATORY ELEMENT BINDING PROTEIN"/>
    <property type="match status" value="1"/>
</dbReference>
<protein>
    <recommendedName>
        <fullName evidence="15">SEC12-like protein 2</fullName>
    </recommendedName>
</protein>
<sequence>MATQINDDSLCKKYGIPIYGASWVPTQKILNQKPIEEKEQVEKEDQELEKESTQSISLLVFGGGGGEGRSGIPNALFTTQFDFTSNSLSPDPVFKLEMKAELPYRLAVHPGGEGLICSLPKSCRWFEWEMLENNLALRSSEKRLTELEDIGQQLALTFSSSGSLLAVGGEDGCLKVLEWPSMKVILDQADAHTTVKDLDFSPDGKFLVSLGGRGPCRVWDVTTLKIVASLSKQNDEMFGFCNFSYTTDGSQILYTTSSGGKGGSIISWSSTSWKRIGSKQISRDAISAFSVSGNGRLLAVGTVQGDILILNSVNMRVQKMVKKAHLGIPTALSFSQDSRYLVSASMDSSARVTRIEDTNMNRSNLWMIVLVLILAILVYFAKEPFLAVVFNRDF</sequence>
<keyword evidence="4 12" id="KW-0812">Transmembrane</keyword>
<evidence type="ECO:0000313" key="13">
    <source>
        <dbReference type="EMBL" id="KAF6149823.1"/>
    </source>
</evidence>
<dbReference type="Proteomes" id="UP000541444">
    <property type="component" value="Unassembled WGS sequence"/>
</dbReference>
<evidence type="ECO:0000256" key="3">
    <source>
        <dbReference type="ARBA" id="ARBA00022574"/>
    </source>
</evidence>
<feature type="repeat" description="WD" evidence="11">
    <location>
        <begin position="195"/>
        <end position="229"/>
    </location>
</feature>